<evidence type="ECO:0000313" key="5">
    <source>
        <dbReference type="Proteomes" id="UP000199477"/>
    </source>
</evidence>
<dbReference type="STRING" id="500610.SAMN02799615_01140"/>
<name>A0A1I2BFE3_9GAMM</name>
<evidence type="ECO:0000256" key="3">
    <source>
        <dbReference type="SAM" id="Phobius"/>
    </source>
</evidence>
<dbReference type="AlphaFoldDB" id="A0A1I2BFE3"/>
<protein>
    <submittedName>
        <fullName evidence="4">Type IV pilus assembly protein PilE</fullName>
    </submittedName>
</protein>
<accession>A0A1I2BFE3</accession>
<dbReference type="Pfam" id="PF16732">
    <property type="entry name" value="ComP_DUS"/>
    <property type="match status" value="1"/>
</dbReference>
<feature type="compositionally biased region" description="Polar residues" evidence="2">
    <location>
        <begin position="136"/>
        <end position="154"/>
    </location>
</feature>
<reference evidence="5" key="1">
    <citation type="submission" date="2016-10" db="EMBL/GenBank/DDBJ databases">
        <authorList>
            <person name="Varghese N."/>
            <person name="Submissions S."/>
        </authorList>
    </citation>
    <scope>NUCLEOTIDE SEQUENCE [LARGE SCALE GENOMIC DNA]</scope>
    <source>
        <strain evidence="5">UNC178MFTsu3.1</strain>
    </source>
</reference>
<dbReference type="GO" id="GO:0015628">
    <property type="term" value="P:protein secretion by the type II secretion system"/>
    <property type="evidence" value="ECO:0007669"/>
    <property type="project" value="InterPro"/>
</dbReference>
<dbReference type="EMBL" id="FONH01000003">
    <property type="protein sequence ID" value="SFE54836.1"/>
    <property type="molecule type" value="Genomic_DNA"/>
</dbReference>
<dbReference type="InterPro" id="IPR045584">
    <property type="entry name" value="Pilin-like"/>
</dbReference>
<dbReference type="PANTHER" id="PTHR30093:SF47">
    <property type="entry name" value="TYPE IV PILUS NON-CORE MINOR PILIN PILE"/>
    <property type="match status" value="1"/>
</dbReference>
<keyword evidence="3" id="KW-0472">Membrane</keyword>
<organism evidence="4 5">
    <name type="scientific">Dyella marensis</name>
    <dbReference type="NCBI Taxonomy" id="500610"/>
    <lineage>
        <taxon>Bacteria</taxon>
        <taxon>Pseudomonadati</taxon>
        <taxon>Pseudomonadota</taxon>
        <taxon>Gammaproteobacteria</taxon>
        <taxon>Lysobacterales</taxon>
        <taxon>Rhodanobacteraceae</taxon>
        <taxon>Dyella</taxon>
    </lineage>
</organism>
<evidence type="ECO:0000256" key="2">
    <source>
        <dbReference type="SAM" id="MobiDB-lite"/>
    </source>
</evidence>
<evidence type="ECO:0000256" key="1">
    <source>
        <dbReference type="ARBA" id="ARBA00022481"/>
    </source>
</evidence>
<dbReference type="Gene3D" id="3.30.700.10">
    <property type="entry name" value="Glycoprotein, Type 4 Pilin"/>
    <property type="match status" value="1"/>
</dbReference>
<feature type="region of interest" description="Disordered" evidence="2">
    <location>
        <begin position="133"/>
        <end position="154"/>
    </location>
</feature>
<dbReference type="InterPro" id="IPR031982">
    <property type="entry name" value="PilE-like"/>
</dbReference>
<keyword evidence="5" id="KW-1185">Reference proteome</keyword>
<dbReference type="NCBIfam" id="TIGR02532">
    <property type="entry name" value="IV_pilin_GFxxxE"/>
    <property type="match status" value="1"/>
</dbReference>
<dbReference type="SUPFAM" id="SSF54523">
    <property type="entry name" value="Pili subunits"/>
    <property type="match status" value="1"/>
</dbReference>
<dbReference type="Proteomes" id="UP000199477">
    <property type="component" value="Unassembled WGS sequence"/>
</dbReference>
<dbReference type="Pfam" id="PF07963">
    <property type="entry name" value="N_methyl"/>
    <property type="match status" value="1"/>
</dbReference>
<proteinExistence type="predicted"/>
<sequence>MVAPALPATNPPSAAQARRRAVDGFTLVELMIVVAVIAILAAVAIPSYFRYTLRANRVAAENVMLDMSSAQERYMIDSRQYTTSNTQLGYASLPDTVSPNYTIAVATSAGPPPAYTITATPIGSQTRDTDCGTLKLGSNGSKSASGTSTTCWKK</sequence>
<dbReference type="PRINTS" id="PR00813">
    <property type="entry name" value="BCTERIALGSPG"/>
</dbReference>
<dbReference type="GO" id="GO:0015627">
    <property type="term" value="C:type II protein secretion system complex"/>
    <property type="evidence" value="ECO:0007669"/>
    <property type="project" value="InterPro"/>
</dbReference>
<dbReference type="InterPro" id="IPR000983">
    <property type="entry name" value="Bac_GSPG_pilin"/>
</dbReference>
<keyword evidence="1" id="KW-0488">Methylation</keyword>
<gene>
    <name evidence="4" type="ORF">SAMN02799615_01140</name>
</gene>
<dbReference type="GO" id="GO:0043683">
    <property type="term" value="P:type IV pilus assembly"/>
    <property type="evidence" value="ECO:0007669"/>
    <property type="project" value="InterPro"/>
</dbReference>
<dbReference type="InterPro" id="IPR012902">
    <property type="entry name" value="N_methyl_site"/>
</dbReference>
<dbReference type="PANTHER" id="PTHR30093">
    <property type="entry name" value="GENERAL SECRETION PATHWAY PROTEIN G"/>
    <property type="match status" value="1"/>
</dbReference>
<dbReference type="RefSeq" id="WP_051548857.1">
    <property type="nucleotide sequence ID" value="NZ_FONH01000003.1"/>
</dbReference>
<evidence type="ECO:0000313" key="4">
    <source>
        <dbReference type="EMBL" id="SFE54836.1"/>
    </source>
</evidence>
<keyword evidence="3" id="KW-0812">Transmembrane</keyword>
<feature type="transmembrane region" description="Helical" evidence="3">
    <location>
        <begin position="27"/>
        <end position="49"/>
    </location>
</feature>
<keyword evidence="3" id="KW-1133">Transmembrane helix</keyword>